<dbReference type="SUPFAM" id="SSF88723">
    <property type="entry name" value="PIN domain-like"/>
    <property type="match status" value="1"/>
</dbReference>
<dbReference type="InterPro" id="IPR029060">
    <property type="entry name" value="PIN-like_dom_sf"/>
</dbReference>
<protein>
    <recommendedName>
        <fullName evidence="1">PIN domain-containing protein</fullName>
    </recommendedName>
</protein>
<dbReference type="PANTHER" id="PTHR39677:SF4">
    <property type="entry name" value="RIBONUCLEASE VAPC6"/>
    <property type="match status" value="1"/>
</dbReference>
<keyword evidence="3" id="KW-1185">Reference proteome</keyword>
<dbReference type="AlphaFoldDB" id="A0A2Z2MSK7"/>
<dbReference type="KEGG" id="tsl:A3L11_10595"/>
<name>A0A2Z2MSK7_9EURY</name>
<reference evidence="2 3" key="1">
    <citation type="submission" date="2016-04" db="EMBL/GenBank/DDBJ databases">
        <title>Complete genome sequence of Thermococcus siculi type strain RG-20.</title>
        <authorList>
            <person name="Oger P.M."/>
        </authorList>
    </citation>
    <scope>NUCLEOTIDE SEQUENCE [LARGE SCALE GENOMIC DNA]</scope>
    <source>
        <strain evidence="2 3">RG-20</strain>
    </source>
</reference>
<dbReference type="Gene3D" id="3.40.50.1010">
    <property type="entry name" value="5'-nuclease"/>
    <property type="match status" value="1"/>
</dbReference>
<dbReference type="InterPro" id="IPR002716">
    <property type="entry name" value="PIN_dom"/>
</dbReference>
<dbReference type="Pfam" id="PF01850">
    <property type="entry name" value="PIN"/>
    <property type="match status" value="1"/>
</dbReference>
<dbReference type="RefSeq" id="WP_088856881.1">
    <property type="nucleotide sequence ID" value="NZ_CP015103.1"/>
</dbReference>
<dbReference type="Proteomes" id="UP000250125">
    <property type="component" value="Chromosome"/>
</dbReference>
<feature type="domain" description="PIN" evidence="1">
    <location>
        <begin position="2"/>
        <end position="144"/>
    </location>
</feature>
<sequence>MIYLDTSVFYHYTTNGEFAEFAEMLLTSEEPKITSDVVVDEFLFIILKKEMGRNFGIKSSPAIREKLSKDPRMAEFAYEIGKKVLAVFEAFNVMVVPDSRDWARTLLFMKHYGLLPHDARIITTALEYGTRKIATFDGDFGRAREIIELVPREYWER</sequence>
<dbReference type="OrthoDB" id="94353at2157"/>
<organism evidence="2 3">
    <name type="scientific">Thermococcus siculi</name>
    <dbReference type="NCBI Taxonomy" id="72803"/>
    <lineage>
        <taxon>Archaea</taxon>
        <taxon>Methanobacteriati</taxon>
        <taxon>Methanobacteriota</taxon>
        <taxon>Thermococci</taxon>
        <taxon>Thermococcales</taxon>
        <taxon>Thermococcaceae</taxon>
        <taxon>Thermococcus</taxon>
    </lineage>
</organism>
<dbReference type="PANTHER" id="PTHR39677">
    <property type="entry name" value="RIBONUCLEASE VAPC6"/>
    <property type="match status" value="1"/>
</dbReference>
<dbReference type="EMBL" id="CP015103">
    <property type="protein sequence ID" value="ASJ09657.1"/>
    <property type="molecule type" value="Genomic_DNA"/>
</dbReference>
<dbReference type="GeneID" id="33318693"/>
<evidence type="ECO:0000259" key="1">
    <source>
        <dbReference type="Pfam" id="PF01850"/>
    </source>
</evidence>
<accession>A0A2Z2MSK7</accession>
<proteinExistence type="predicted"/>
<evidence type="ECO:0000313" key="2">
    <source>
        <dbReference type="EMBL" id="ASJ09657.1"/>
    </source>
</evidence>
<evidence type="ECO:0000313" key="3">
    <source>
        <dbReference type="Proteomes" id="UP000250125"/>
    </source>
</evidence>
<gene>
    <name evidence="2" type="ORF">A3L11_10595</name>
</gene>